<dbReference type="Gene3D" id="3.40.630.30">
    <property type="match status" value="1"/>
</dbReference>
<dbReference type="GO" id="GO:0016747">
    <property type="term" value="F:acyltransferase activity, transferring groups other than amino-acyl groups"/>
    <property type="evidence" value="ECO:0007669"/>
    <property type="project" value="InterPro"/>
</dbReference>
<protein>
    <submittedName>
        <fullName evidence="2">GNAT family N-acetyltransferase</fullName>
    </submittedName>
</protein>
<evidence type="ECO:0000313" key="2">
    <source>
        <dbReference type="EMBL" id="TPW28765.1"/>
    </source>
</evidence>
<feature type="domain" description="N-acetyltransferase" evidence="1">
    <location>
        <begin position="5"/>
        <end position="162"/>
    </location>
</feature>
<comment type="caution">
    <text evidence="2">The sequence shown here is derived from an EMBL/GenBank/DDBJ whole genome shotgun (WGS) entry which is preliminary data.</text>
</comment>
<dbReference type="CDD" id="cd04301">
    <property type="entry name" value="NAT_SF"/>
    <property type="match status" value="1"/>
</dbReference>
<dbReference type="EMBL" id="VHLG01000011">
    <property type="protein sequence ID" value="TPW28765.1"/>
    <property type="molecule type" value="Genomic_DNA"/>
</dbReference>
<organism evidence="2 3">
    <name type="scientific">Martelella alba</name>
    <dbReference type="NCBI Taxonomy" id="2590451"/>
    <lineage>
        <taxon>Bacteria</taxon>
        <taxon>Pseudomonadati</taxon>
        <taxon>Pseudomonadota</taxon>
        <taxon>Alphaproteobacteria</taxon>
        <taxon>Hyphomicrobiales</taxon>
        <taxon>Aurantimonadaceae</taxon>
        <taxon>Martelella</taxon>
    </lineage>
</organism>
<reference evidence="2 3" key="1">
    <citation type="submission" date="2019-06" db="EMBL/GenBank/DDBJ databases">
        <authorList>
            <person name="Li M."/>
        </authorList>
    </citation>
    <scope>NUCLEOTIDE SEQUENCE [LARGE SCALE GENOMIC DNA]</scope>
    <source>
        <strain evidence="2 3">BGMRC2036</strain>
    </source>
</reference>
<dbReference type="AlphaFoldDB" id="A0A506U731"/>
<name>A0A506U731_9HYPH</name>
<dbReference type="PROSITE" id="PS51186">
    <property type="entry name" value="GNAT"/>
    <property type="match status" value="1"/>
</dbReference>
<proteinExistence type="predicted"/>
<keyword evidence="2" id="KW-0808">Transferase</keyword>
<accession>A0A506U731</accession>
<dbReference type="Pfam" id="PF13508">
    <property type="entry name" value="Acetyltransf_7"/>
    <property type="match status" value="1"/>
</dbReference>
<gene>
    <name evidence="2" type="ORF">FJU08_15625</name>
</gene>
<dbReference type="InterPro" id="IPR000182">
    <property type="entry name" value="GNAT_dom"/>
</dbReference>
<dbReference type="RefSeq" id="WP_141149964.1">
    <property type="nucleotide sequence ID" value="NZ_VHLG01000011.1"/>
</dbReference>
<dbReference type="Proteomes" id="UP000318801">
    <property type="component" value="Unassembled WGS sequence"/>
</dbReference>
<dbReference type="OrthoDB" id="7875074at2"/>
<evidence type="ECO:0000313" key="3">
    <source>
        <dbReference type="Proteomes" id="UP000318801"/>
    </source>
</evidence>
<sequence>MKVEIHNSPISANLINEIQPFMAACWRDTYADTLGRETVERLVAKLGNGSLADDLPGIGETLVLIRDGGSIIATCIYIFGENGGAVWGLYIKRSYQRQGLGSQLLRIVAEAGEQGDTIQLLALQDSSQAINFYLRNQFVIQEQITTELVPGIEAQCLHLSTPIEALLSTIPPARALDMTWSKSATACG</sequence>
<keyword evidence="3" id="KW-1185">Reference proteome</keyword>
<dbReference type="InterPro" id="IPR016181">
    <property type="entry name" value="Acyl_CoA_acyltransferase"/>
</dbReference>
<evidence type="ECO:0000259" key="1">
    <source>
        <dbReference type="PROSITE" id="PS51186"/>
    </source>
</evidence>
<dbReference type="SUPFAM" id="SSF55729">
    <property type="entry name" value="Acyl-CoA N-acyltransferases (Nat)"/>
    <property type="match status" value="1"/>
</dbReference>